<accession>A0A3S2PT63</accession>
<feature type="signal peptide" evidence="4">
    <location>
        <begin position="1"/>
        <end position="39"/>
    </location>
</feature>
<dbReference type="InterPro" id="IPR000542">
    <property type="entry name" value="Carn_acyl_trans"/>
</dbReference>
<evidence type="ECO:0000313" key="7">
    <source>
        <dbReference type="Proteomes" id="UP000283210"/>
    </source>
</evidence>
<reference evidence="6 7" key="2">
    <citation type="submission" date="2019-01" db="EMBL/GenBank/DDBJ databases">
        <title>A chromosome length genome reference of the Java medaka (oryzias javanicus).</title>
        <authorList>
            <person name="Herpin A."/>
            <person name="Takehana Y."/>
            <person name="Naruse K."/>
            <person name="Ansai S."/>
            <person name="Kawaguchi M."/>
        </authorList>
    </citation>
    <scope>NUCLEOTIDE SEQUENCE [LARGE SCALE GENOMIC DNA]</scope>
    <source>
        <strain evidence="6">RS831</strain>
        <tissue evidence="6">Whole body</tissue>
    </source>
</reference>
<dbReference type="InterPro" id="IPR042231">
    <property type="entry name" value="Cho/carn_acyl_trans_2"/>
</dbReference>
<comment type="similarity">
    <text evidence="3">Belongs to the carnitine/choline acetyltransferase family.</text>
</comment>
<feature type="chain" id="PRO_5018622281" description="Choline/carnitine acyltransferase domain-containing protein" evidence="4">
    <location>
        <begin position="40"/>
        <end position="329"/>
    </location>
</feature>
<dbReference type="InterPro" id="IPR039551">
    <property type="entry name" value="Cho/carn_acyl_trans"/>
</dbReference>
<protein>
    <recommendedName>
        <fullName evidence="5">Choline/carnitine acyltransferase domain-containing protein</fullName>
    </recommendedName>
</protein>
<dbReference type="Gene3D" id="3.30.559.70">
    <property type="entry name" value="Choline/Carnitine o-acyltransferase, domain 2"/>
    <property type="match status" value="1"/>
</dbReference>
<dbReference type="GO" id="GO:0016746">
    <property type="term" value="F:acyltransferase activity"/>
    <property type="evidence" value="ECO:0007669"/>
    <property type="project" value="UniProtKB-KW"/>
</dbReference>
<evidence type="ECO:0000256" key="4">
    <source>
        <dbReference type="SAM" id="SignalP"/>
    </source>
</evidence>
<dbReference type="Proteomes" id="UP000283210">
    <property type="component" value="Chromosome 8"/>
</dbReference>
<keyword evidence="4" id="KW-0732">Signal</keyword>
<evidence type="ECO:0000256" key="1">
    <source>
        <dbReference type="ARBA" id="ARBA00023315"/>
    </source>
</evidence>
<feature type="active site" description="Proton acceptor" evidence="2">
    <location>
        <position position="319"/>
    </location>
</feature>
<dbReference type="SUPFAM" id="SSF52777">
    <property type="entry name" value="CoA-dependent acyltransferases"/>
    <property type="match status" value="1"/>
</dbReference>
<evidence type="ECO:0000259" key="5">
    <source>
        <dbReference type="Pfam" id="PF00755"/>
    </source>
</evidence>
<evidence type="ECO:0000256" key="3">
    <source>
        <dbReference type="RuleBase" id="RU003801"/>
    </source>
</evidence>
<organism evidence="6 7">
    <name type="scientific">Oryzias javanicus</name>
    <name type="common">Javanese ricefish</name>
    <name type="synonym">Aplocheilus javanicus</name>
    <dbReference type="NCBI Taxonomy" id="123683"/>
    <lineage>
        <taxon>Eukaryota</taxon>
        <taxon>Metazoa</taxon>
        <taxon>Chordata</taxon>
        <taxon>Craniata</taxon>
        <taxon>Vertebrata</taxon>
        <taxon>Euteleostomi</taxon>
        <taxon>Actinopterygii</taxon>
        <taxon>Neopterygii</taxon>
        <taxon>Teleostei</taxon>
        <taxon>Neoteleostei</taxon>
        <taxon>Acanthomorphata</taxon>
        <taxon>Ovalentaria</taxon>
        <taxon>Atherinomorphae</taxon>
        <taxon>Beloniformes</taxon>
        <taxon>Adrianichthyidae</taxon>
        <taxon>Oryziinae</taxon>
        <taxon>Oryzias</taxon>
    </lineage>
</organism>
<evidence type="ECO:0000256" key="2">
    <source>
        <dbReference type="PIRSR" id="PIRSR600542-1"/>
    </source>
</evidence>
<feature type="domain" description="Choline/carnitine acyltransferase" evidence="5">
    <location>
        <begin position="62"/>
        <end position="327"/>
    </location>
</feature>
<proteinExistence type="inferred from homology"/>
<dbReference type="OrthoDB" id="8908873at2759"/>
<keyword evidence="7" id="KW-1185">Reference proteome</keyword>
<sequence length="329" mass="35549">MQMIVNPVNIRNRSALSLNPWKIFHLIFLCISCICSSDAFPIPPGCHFSTFLFRKHLGATAGVLEEAQEKLAAVVEGQENWVTQQFKRGLLSCADPLPTSTALPVVLLPSKLKGCTQLARSAALLWAAAKLYSEPLLLEGNAPLEHTQQSEVFAASRIPGRNQDEIKVYPDSLHAVITCAGGVFPLDILWRPSAGGPVSAKSFTEIYTQLAQVMDQPRAGKHNDPSVVCSLSALERKSWAAVREEILEQGGEALASLELMESAVLALCLEDCDTPSELADVLNAVRLGGGGGRSFLRYYDKVLNLVVFKDSTAGMVFEHSAVDGMVASL</sequence>
<dbReference type="PROSITE" id="PS00440">
    <property type="entry name" value="ACYLTRANSF_C_2"/>
    <property type="match status" value="1"/>
</dbReference>
<reference evidence="6 7" key="1">
    <citation type="submission" date="2018-11" db="EMBL/GenBank/DDBJ databases">
        <authorList>
            <person name="Lopez-Roques C."/>
            <person name="Donnadieu C."/>
            <person name="Bouchez O."/>
            <person name="Klopp C."/>
            <person name="Cabau C."/>
            <person name="Zahm M."/>
        </authorList>
    </citation>
    <scope>NUCLEOTIDE SEQUENCE [LARGE SCALE GENOMIC DNA]</scope>
    <source>
        <strain evidence="6">RS831</strain>
        <tissue evidence="6">Whole body</tissue>
    </source>
</reference>
<dbReference type="EMBL" id="CM012444">
    <property type="protein sequence ID" value="RVE69206.1"/>
    <property type="molecule type" value="Genomic_DNA"/>
</dbReference>
<dbReference type="AlphaFoldDB" id="A0A3S2PT63"/>
<keyword evidence="3" id="KW-0808">Transferase</keyword>
<name>A0A3S2PT63_ORYJA</name>
<gene>
    <name evidence="6" type="ORF">OJAV_G00075750</name>
</gene>
<keyword evidence="1 3" id="KW-0012">Acyltransferase</keyword>
<evidence type="ECO:0000313" key="6">
    <source>
        <dbReference type="EMBL" id="RVE69206.1"/>
    </source>
</evidence>
<dbReference type="Pfam" id="PF00755">
    <property type="entry name" value="Carn_acyltransf"/>
    <property type="match status" value="1"/>
</dbReference>
<dbReference type="PANTHER" id="PTHR22589">
    <property type="entry name" value="CARNITINE O-ACYLTRANSFERASE"/>
    <property type="match status" value="1"/>
</dbReference>